<organism evidence="9 10">
    <name type="scientific">Hydnum rufescens UP504</name>
    <dbReference type="NCBI Taxonomy" id="1448309"/>
    <lineage>
        <taxon>Eukaryota</taxon>
        <taxon>Fungi</taxon>
        <taxon>Dikarya</taxon>
        <taxon>Basidiomycota</taxon>
        <taxon>Agaricomycotina</taxon>
        <taxon>Agaricomycetes</taxon>
        <taxon>Cantharellales</taxon>
        <taxon>Hydnaceae</taxon>
        <taxon>Hydnum</taxon>
    </lineage>
</organism>
<dbReference type="SUPFAM" id="SSF50630">
    <property type="entry name" value="Acid proteases"/>
    <property type="match status" value="1"/>
</dbReference>
<evidence type="ECO:0000259" key="8">
    <source>
        <dbReference type="PROSITE" id="PS51767"/>
    </source>
</evidence>
<feature type="domain" description="Peptidase A1" evidence="8">
    <location>
        <begin position="82"/>
        <end position="394"/>
    </location>
</feature>
<evidence type="ECO:0000256" key="1">
    <source>
        <dbReference type="ARBA" id="ARBA00007447"/>
    </source>
</evidence>
<proteinExistence type="inferred from homology"/>
<comment type="similarity">
    <text evidence="1 6">Belongs to the peptidase A1 family.</text>
</comment>
<dbReference type="InterPro" id="IPR001969">
    <property type="entry name" value="Aspartic_peptidase_AS"/>
</dbReference>
<comment type="caution">
    <text evidence="9">The sequence shown here is derived from an EMBL/GenBank/DDBJ whole genome shotgun (WGS) entry which is preliminary data.</text>
</comment>
<evidence type="ECO:0000256" key="2">
    <source>
        <dbReference type="ARBA" id="ARBA00022670"/>
    </source>
</evidence>
<evidence type="ECO:0000256" key="4">
    <source>
        <dbReference type="ARBA" id="ARBA00022801"/>
    </source>
</evidence>
<dbReference type="PRINTS" id="PR00792">
    <property type="entry name" value="PEPSIN"/>
</dbReference>
<dbReference type="Gene3D" id="2.40.70.10">
    <property type="entry name" value="Acid Proteases"/>
    <property type="match status" value="2"/>
</dbReference>
<gene>
    <name evidence="9" type="ORF">BS47DRAFT_1393754</name>
</gene>
<dbReference type="AlphaFoldDB" id="A0A9P6DT57"/>
<evidence type="ECO:0000256" key="5">
    <source>
        <dbReference type="PIRSR" id="PIRSR601461-1"/>
    </source>
</evidence>
<dbReference type="PANTHER" id="PTHR47966:SF51">
    <property type="entry name" value="BETA-SITE APP-CLEAVING ENZYME, ISOFORM A-RELATED"/>
    <property type="match status" value="1"/>
</dbReference>
<dbReference type="Proteomes" id="UP000886523">
    <property type="component" value="Unassembled WGS sequence"/>
</dbReference>
<accession>A0A9P6DT57</accession>
<keyword evidence="7" id="KW-0732">Signal</keyword>
<dbReference type="InterPro" id="IPR001461">
    <property type="entry name" value="Aspartic_peptidase_A1"/>
</dbReference>
<dbReference type="PANTHER" id="PTHR47966">
    <property type="entry name" value="BETA-SITE APP-CLEAVING ENZYME, ISOFORM A-RELATED"/>
    <property type="match status" value="1"/>
</dbReference>
<keyword evidence="4 6" id="KW-0378">Hydrolase</keyword>
<dbReference type="Pfam" id="PF00026">
    <property type="entry name" value="Asp"/>
    <property type="match status" value="1"/>
</dbReference>
<protein>
    <recommendedName>
        <fullName evidence="8">Peptidase A1 domain-containing protein</fullName>
    </recommendedName>
</protein>
<sequence length="397" mass="42412">MRAIAAILGFALLAAALPSPSKGGLSIPLRTRSWKNLNDEERIAWIKAQDLRLKNKYGEGPHSKRASSSSVPLTDQLGDVAYYGTVNIGTPPQPFNIILDTGSSDLWVIHSLCTTGCDDFPTRYDPTKSSTYEDSSLAFEVPYGGGTVSGTQGTETVEMGGFTVIHQPFGVVDTLTSGVIFGPEPSGLMGLAWTQLATTGASPWWYVLASQNIFSQPLFAFNLARLDNDPNAGRTGPGGTLDLGFLDSKIYTGTITYYNLISETYWLITLGAVVINGKSTSVTGPAAIDSGTTLIYGPTAAVAQVYSTFPQAQPGTGDLTGHYVYPCASAPTVSFTFGTLTYPINLADFSLPVDTTGTNVFRRAGRTVEWIVGDTFMKNYYTVFRSSPASVGFAELK</sequence>
<feature type="signal peptide" evidence="7">
    <location>
        <begin position="1"/>
        <end position="16"/>
    </location>
</feature>
<feature type="active site" evidence="5">
    <location>
        <position position="289"/>
    </location>
</feature>
<evidence type="ECO:0000313" key="9">
    <source>
        <dbReference type="EMBL" id="KAF9512872.1"/>
    </source>
</evidence>
<name>A0A9P6DT57_9AGAM</name>
<keyword evidence="10" id="KW-1185">Reference proteome</keyword>
<evidence type="ECO:0000313" key="10">
    <source>
        <dbReference type="Proteomes" id="UP000886523"/>
    </source>
</evidence>
<keyword evidence="2 6" id="KW-0645">Protease</keyword>
<feature type="active site" evidence="5">
    <location>
        <position position="100"/>
    </location>
</feature>
<dbReference type="PROSITE" id="PS51767">
    <property type="entry name" value="PEPTIDASE_A1"/>
    <property type="match status" value="1"/>
</dbReference>
<dbReference type="FunFam" id="2.40.70.10:FF:000115">
    <property type="entry name" value="Lysosomal aspartic protease"/>
    <property type="match status" value="1"/>
</dbReference>
<evidence type="ECO:0000256" key="7">
    <source>
        <dbReference type="SAM" id="SignalP"/>
    </source>
</evidence>
<dbReference type="OrthoDB" id="771136at2759"/>
<dbReference type="InterPro" id="IPR033121">
    <property type="entry name" value="PEPTIDASE_A1"/>
</dbReference>
<reference evidence="9" key="1">
    <citation type="journal article" date="2020" name="Nat. Commun.">
        <title>Large-scale genome sequencing of mycorrhizal fungi provides insights into the early evolution of symbiotic traits.</title>
        <authorList>
            <person name="Miyauchi S."/>
            <person name="Kiss E."/>
            <person name="Kuo A."/>
            <person name="Drula E."/>
            <person name="Kohler A."/>
            <person name="Sanchez-Garcia M."/>
            <person name="Morin E."/>
            <person name="Andreopoulos B."/>
            <person name="Barry K.W."/>
            <person name="Bonito G."/>
            <person name="Buee M."/>
            <person name="Carver A."/>
            <person name="Chen C."/>
            <person name="Cichocki N."/>
            <person name="Clum A."/>
            <person name="Culley D."/>
            <person name="Crous P.W."/>
            <person name="Fauchery L."/>
            <person name="Girlanda M."/>
            <person name="Hayes R.D."/>
            <person name="Keri Z."/>
            <person name="LaButti K."/>
            <person name="Lipzen A."/>
            <person name="Lombard V."/>
            <person name="Magnuson J."/>
            <person name="Maillard F."/>
            <person name="Murat C."/>
            <person name="Nolan M."/>
            <person name="Ohm R.A."/>
            <person name="Pangilinan J."/>
            <person name="Pereira M.F."/>
            <person name="Perotto S."/>
            <person name="Peter M."/>
            <person name="Pfister S."/>
            <person name="Riley R."/>
            <person name="Sitrit Y."/>
            <person name="Stielow J.B."/>
            <person name="Szollosi G."/>
            <person name="Zifcakova L."/>
            <person name="Stursova M."/>
            <person name="Spatafora J.W."/>
            <person name="Tedersoo L."/>
            <person name="Vaario L.M."/>
            <person name="Yamada A."/>
            <person name="Yan M."/>
            <person name="Wang P."/>
            <person name="Xu J."/>
            <person name="Bruns T."/>
            <person name="Baldrian P."/>
            <person name="Vilgalys R."/>
            <person name="Dunand C."/>
            <person name="Henrissat B."/>
            <person name="Grigoriev I.V."/>
            <person name="Hibbett D."/>
            <person name="Nagy L.G."/>
            <person name="Martin F.M."/>
        </authorList>
    </citation>
    <scope>NUCLEOTIDE SEQUENCE</scope>
    <source>
        <strain evidence="9">UP504</strain>
    </source>
</reference>
<evidence type="ECO:0000256" key="3">
    <source>
        <dbReference type="ARBA" id="ARBA00022750"/>
    </source>
</evidence>
<dbReference type="InterPro" id="IPR034164">
    <property type="entry name" value="Pepsin-like_dom"/>
</dbReference>
<dbReference type="EMBL" id="MU128980">
    <property type="protein sequence ID" value="KAF9512872.1"/>
    <property type="molecule type" value="Genomic_DNA"/>
</dbReference>
<dbReference type="InterPro" id="IPR021109">
    <property type="entry name" value="Peptidase_aspartic_dom_sf"/>
</dbReference>
<keyword evidence="3 6" id="KW-0064">Aspartyl protease</keyword>
<dbReference type="CDD" id="cd05471">
    <property type="entry name" value="pepsin_like"/>
    <property type="match status" value="1"/>
</dbReference>
<evidence type="ECO:0000256" key="6">
    <source>
        <dbReference type="RuleBase" id="RU000454"/>
    </source>
</evidence>
<feature type="chain" id="PRO_5040498920" description="Peptidase A1 domain-containing protein" evidence="7">
    <location>
        <begin position="17"/>
        <end position="397"/>
    </location>
</feature>
<dbReference type="PROSITE" id="PS00141">
    <property type="entry name" value="ASP_PROTEASE"/>
    <property type="match status" value="2"/>
</dbReference>
<dbReference type="GO" id="GO:0004190">
    <property type="term" value="F:aspartic-type endopeptidase activity"/>
    <property type="evidence" value="ECO:0007669"/>
    <property type="project" value="UniProtKB-KW"/>
</dbReference>
<dbReference type="GO" id="GO:0006508">
    <property type="term" value="P:proteolysis"/>
    <property type="evidence" value="ECO:0007669"/>
    <property type="project" value="UniProtKB-KW"/>
</dbReference>